<dbReference type="RefSeq" id="WP_289827689.1">
    <property type="nucleotide sequence ID" value="NZ_JAUEIR010000010.1"/>
</dbReference>
<organism evidence="1 2">
    <name type="scientific">Collinsella ihumii</name>
    <dbReference type="NCBI Taxonomy" id="1720204"/>
    <lineage>
        <taxon>Bacteria</taxon>
        <taxon>Bacillati</taxon>
        <taxon>Actinomycetota</taxon>
        <taxon>Coriobacteriia</taxon>
        <taxon>Coriobacteriales</taxon>
        <taxon>Coriobacteriaceae</taxon>
        <taxon>Collinsella</taxon>
    </lineage>
</organism>
<dbReference type="EMBL" id="JAUEIR010000010">
    <property type="protein sequence ID" value="MDN0070200.1"/>
    <property type="molecule type" value="Genomic_DNA"/>
</dbReference>
<sequence length="89" mass="10272">MRCPVFHGDEPEQMYLQGGISDSQGRRPLADLAKVWENRISPLPYGIRVLEHQYTYEEDEEPLFAILIERLIGGMLSPSWRALERAEKA</sequence>
<dbReference type="AlphaFoldDB" id="A0AAW7K354"/>
<proteinExistence type="predicted"/>
<evidence type="ECO:0000313" key="1">
    <source>
        <dbReference type="EMBL" id="MDN0070200.1"/>
    </source>
</evidence>
<comment type="caution">
    <text evidence="1">The sequence shown here is derived from an EMBL/GenBank/DDBJ whole genome shotgun (WGS) entry which is preliminary data.</text>
</comment>
<reference evidence="1" key="2">
    <citation type="submission" date="2023-08" db="EMBL/GenBank/DDBJ databases">
        <title>Identification and characterization of horizontal gene transfer across gut microbiota members of farm animals based on homology search.</title>
        <authorList>
            <person name="Schwarzerova J."/>
            <person name="Nykrynova M."/>
            <person name="Jureckova K."/>
            <person name="Cejkova D."/>
            <person name="Rychlik I."/>
        </authorList>
    </citation>
    <scope>NUCLEOTIDE SEQUENCE</scope>
    <source>
        <strain evidence="1">15_COKtk</strain>
    </source>
</reference>
<dbReference type="Proteomes" id="UP001168505">
    <property type="component" value="Unassembled WGS sequence"/>
</dbReference>
<gene>
    <name evidence="1" type="ORF">QVN40_10895</name>
</gene>
<name>A0AAW7K354_9ACTN</name>
<evidence type="ECO:0000313" key="2">
    <source>
        <dbReference type="Proteomes" id="UP001168505"/>
    </source>
</evidence>
<protein>
    <submittedName>
        <fullName evidence="1">Uncharacterized protein</fullName>
    </submittedName>
</protein>
<reference evidence="1" key="1">
    <citation type="submission" date="2023-06" db="EMBL/GenBank/DDBJ databases">
        <authorList>
            <person name="Zeman M."/>
            <person name="Kubasova T."/>
            <person name="Jahodarova E."/>
            <person name="Nykrynova M."/>
            <person name="Rychlik I."/>
        </authorList>
    </citation>
    <scope>NUCLEOTIDE SEQUENCE</scope>
    <source>
        <strain evidence="1">15_COKtk</strain>
    </source>
</reference>
<accession>A0AAW7K354</accession>